<evidence type="ECO:0000256" key="1">
    <source>
        <dbReference type="ARBA" id="ARBA00001946"/>
    </source>
</evidence>
<evidence type="ECO:0000256" key="9">
    <source>
        <dbReference type="ARBA" id="ARBA00032380"/>
    </source>
</evidence>
<comment type="caution">
    <text evidence="13">The sequence shown here is derived from an EMBL/GenBank/DDBJ whole genome shotgun (WGS) entry which is preliminary data.</text>
</comment>
<organism evidence="13 14">
    <name type="scientific">Candidatus Merdivicinus excrementipullorum</name>
    <dbReference type="NCBI Taxonomy" id="2840867"/>
    <lineage>
        <taxon>Bacteria</taxon>
        <taxon>Bacillati</taxon>
        <taxon>Bacillota</taxon>
        <taxon>Clostridia</taxon>
        <taxon>Eubacteriales</taxon>
        <taxon>Oscillospiraceae</taxon>
        <taxon>Oscillospiraceae incertae sedis</taxon>
        <taxon>Candidatus Merdivicinus</taxon>
    </lineage>
</organism>
<dbReference type="FunFam" id="1.10.600.10:FF:000001">
    <property type="entry name" value="Geranylgeranyl diphosphate synthase"/>
    <property type="match status" value="1"/>
</dbReference>
<name>A0A9D1FMW2_9FIRM</name>
<reference evidence="13" key="1">
    <citation type="submission" date="2020-10" db="EMBL/GenBank/DDBJ databases">
        <authorList>
            <person name="Gilroy R."/>
        </authorList>
    </citation>
    <scope>NUCLEOTIDE SEQUENCE</scope>
    <source>
        <strain evidence="13">CHK199-13235</strain>
    </source>
</reference>
<keyword evidence="6" id="KW-0479">Metal-binding</keyword>
<dbReference type="EC" id="2.5.1.10" evidence="3"/>
<evidence type="ECO:0000313" key="13">
    <source>
        <dbReference type="EMBL" id="HIS76678.1"/>
    </source>
</evidence>
<evidence type="ECO:0000256" key="11">
    <source>
        <dbReference type="ARBA" id="ARBA00049399"/>
    </source>
</evidence>
<dbReference type="PANTHER" id="PTHR43281:SF1">
    <property type="entry name" value="FARNESYL DIPHOSPHATE SYNTHASE"/>
    <property type="match status" value="1"/>
</dbReference>
<dbReference type="PROSITE" id="PS00723">
    <property type="entry name" value="POLYPRENYL_SYNTHASE_1"/>
    <property type="match status" value="1"/>
</dbReference>
<dbReference type="PANTHER" id="PTHR43281">
    <property type="entry name" value="FARNESYL DIPHOSPHATE SYNTHASE"/>
    <property type="match status" value="1"/>
</dbReference>
<dbReference type="Pfam" id="PF00348">
    <property type="entry name" value="polyprenyl_synt"/>
    <property type="match status" value="1"/>
</dbReference>
<evidence type="ECO:0000256" key="5">
    <source>
        <dbReference type="ARBA" id="ARBA00022679"/>
    </source>
</evidence>
<comment type="cofactor">
    <cofactor evidence="1">
        <name>Mg(2+)</name>
        <dbReference type="ChEBI" id="CHEBI:18420"/>
    </cofactor>
</comment>
<dbReference type="Proteomes" id="UP000824002">
    <property type="component" value="Unassembled WGS sequence"/>
</dbReference>
<comment type="similarity">
    <text evidence="2 12">Belongs to the FPP/GGPP synthase family.</text>
</comment>
<dbReference type="CDD" id="cd00685">
    <property type="entry name" value="Trans_IPPS_HT"/>
    <property type="match status" value="1"/>
</dbReference>
<evidence type="ECO:0000256" key="10">
    <source>
        <dbReference type="ARBA" id="ARBA00032873"/>
    </source>
</evidence>
<accession>A0A9D1FMW2</accession>
<dbReference type="InterPro" id="IPR000092">
    <property type="entry name" value="Polyprenyl_synt"/>
</dbReference>
<dbReference type="NCBIfam" id="NF045485">
    <property type="entry name" value="FPPsyn"/>
    <property type="match status" value="1"/>
</dbReference>
<evidence type="ECO:0000313" key="14">
    <source>
        <dbReference type="Proteomes" id="UP000824002"/>
    </source>
</evidence>
<evidence type="ECO:0000256" key="12">
    <source>
        <dbReference type="RuleBase" id="RU004466"/>
    </source>
</evidence>
<dbReference type="GO" id="GO:0005737">
    <property type="term" value="C:cytoplasm"/>
    <property type="evidence" value="ECO:0007669"/>
    <property type="project" value="UniProtKB-ARBA"/>
</dbReference>
<dbReference type="InterPro" id="IPR033749">
    <property type="entry name" value="Polyprenyl_synt_CS"/>
</dbReference>
<dbReference type="SFLD" id="SFLDG01017">
    <property type="entry name" value="Polyprenyl_Transferase_Like"/>
    <property type="match status" value="1"/>
</dbReference>
<keyword evidence="8" id="KW-0414">Isoprene biosynthesis</keyword>
<dbReference type="SFLD" id="SFLDS00005">
    <property type="entry name" value="Isoprenoid_Synthase_Type_I"/>
    <property type="match status" value="1"/>
</dbReference>
<dbReference type="Gene3D" id="1.10.600.10">
    <property type="entry name" value="Farnesyl Diphosphate Synthase"/>
    <property type="match status" value="1"/>
</dbReference>
<dbReference type="AlphaFoldDB" id="A0A9D1FMW2"/>
<evidence type="ECO:0000256" key="6">
    <source>
        <dbReference type="ARBA" id="ARBA00022723"/>
    </source>
</evidence>
<comment type="catalytic activity">
    <reaction evidence="11">
        <text>isopentenyl diphosphate + (2E)-geranyl diphosphate = (2E,6E)-farnesyl diphosphate + diphosphate</text>
        <dbReference type="Rhea" id="RHEA:19361"/>
        <dbReference type="ChEBI" id="CHEBI:33019"/>
        <dbReference type="ChEBI" id="CHEBI:58057"/>
        <dbReference type="ChEBI" id="CHEBI:128769"/>
        <dbReference type="ChEBI" id="CHEBI:175763"/>
        <dbReference type="EC" id="2.5.1.10"/>
    </reaction>
</comment>
<dbReference type="GO" id="GO:0046872">
    <property type="term" value="F:metal ion binding"/>
    <property type="evidence" value="ECO:0007669"/>
    <property type="project" value="UniProtKB-KW"/>
</dbReference>
<keyword evidence="7" id="KW-0460">Magnesium</keyword>
<protein>
    <recommendedName>
        <fullName evidence="4">Farnesyl diphosphate synthase</fullName>
        <ecNumber evidence="3">2.5.1.10</ecNumber>
    </recommendedName>
    <alternativeName>
        <fullName evidence="10">(2E,6E)-farnesyl diphosphate synthase</fullName>
    </alternativeName>
    <alternativeName>
        <fullName evidence="9">Geranyltranstransferase</fullName>
    </alternativeName>
</protein>
<dbReference type="InterPro" id="IPR053378">
    <property type="entry name" value="Prenyl_diphosphate_synthase"/>
</dbReference>
<sequence length="287" mass="30969">MKMKNEWLEQIESALKEAAAVPDMPYKQTAEAMAYSLEARGKRLRPMLALEFCRLAGGEPEKAMPFACAVEMIHTYSLIHDDLPCMDNDDMRRGKPSCHKAFGEATALLAGDALLTKAFEMLSKAELPPERIVKAAAILSRCAGIDGMIGGQAVDLLNEAQAPDFDILELTCRLKTAALLQAACLLGTAAAGNDQMADKAREYGLNLGLAFQIVDDILDVTGDSALLGKPVGSDAENGKTTFVTLCGLEKARELAEKYSRGAVEVLAQIPGSEDLSRLTEQLLLRKH</sequence>
<evidence type="ECO:0000256" key="4">
    <source>
        <dbReference type="ARBA" id="ARBA00015100"/>
    </source>
</evidence>
<dbReference type="EMBL" id="DVJP01000050">
    <property type="protein sequence ID" value="HIS76678.1"/>
    <property type="molecule type" value="Genomic_DNA"/>
</dbReference>
<dbReference type="PROSITE" id="PS00444">
    <property type="entry name" value="POLYPRENYL_SYNTHASE_2"/>
    <property type="match status" value="1"/>
</dbReference>
<evidence type="ECO:0000256" key="2">
    <source>
        <dbReference type="ARBA" id="ARBA00006706"/>
    </source>
</evidence>
<reference evidence="13" key="2">
    <citation type="journal article" date="2021" name="PeerJ">
        <title>Extensive microbial diversity within the chicken gut microbiome revealed by metagenomics and culture.</title>
        <authorList>
            <person name="Gilroy R."/>
            <person name="Ravi A."/>
            <person name="Getino M."/>
            <person name="Pursley I."/>
            <person name="Horton D.L."/>
            <person name="Alikhan N.F."/>
            <person name="Baker D."/>
            <person name="Gharbi K."/>
            <person name="Hall N."/>
            <person name="Watson M."/>
            <person name="Adriaenssens E.M."/>
            <person name="Foster-Nyarko E."/>
            <person name="Jarju S."/>
            <person name="Secka A."/>
            <person name="Antonio M."/>
            <person name="Oren A."/>
            <person name="Chaudhuri R.R."/>
            <person name="La Ragione R."/>
            <person name="Hildebrand F."/>
            <person name="Pallen M.J."/>
        </authorList>
    </citation>
    <scope>NUCLEOTIDE SEQUENCE</scope>
    <source>
        <strain evidence="13">CHK199-13235</strain>
    </source>
</reference>
<evidence type="ECO:0000256" key="8">
    <source>
        <dbReference type="ARBA" id="ARBA00023229"/>
    </source>
</evidence>
<dbReference type="InterPro" id="IPR008949">
    <property type="entry name" value="Isoprenoid_synthase_dom_sf"/>
</dbReference>
<evidence type="ECO:0000256" key="3">
    <source>
        <dbReference type="ARBA" id="ARBA00012439"/>
    </source>
</evidence>
<dbReference type="SUPFAM" id="SSF48576">
    <property type="entry name" value="Terpenoid synthases"/>
    <property type="match status" value="1"/>
</dbReference>
<keyword evidence="5 12" id="KW-0808">Transferase</keyword>
<proteinExistence type="inferred from homology"/>
<dbReference type="GO" id="GO:0004337">
    <property type="term" value="F:(2E,6E)-farnesyl diphosphate synthase activity"/>
    <property type="evidence" value="ECO:0007669"/>
    <property type="project" value="UniProtKB-EC"/>
</dbReference>
<evidence type="ECO:0000256" key="7">
    <source>
        <dbReference type="ARBA" id="ARBA00022842"/>
    </source>
</evidence>
<gene>
    <name evidence="13" type="ORF">IAB51_07685</name>
</gene>
<dbReference type="GO" id="GO:0016114">
    <property type="term" value="P:terpenoid biosynthetic process"/>
    <property type="evidence" value="ECO:0007669"/>
    <property type="project" value="UniProtKB-ARBA"/>
</dbReference>